<organism evidence="6 7">
    <name type="scientific">Crassostrea virginica</name>
    <name type="common">Eastern oyster</name>
    <dbReference type="NCBI Taxonomy" id="6565"/>
    <lineage>
        <taxon>Eukaryota</taxon>
        <taxon>Metazoa</taxon>
        <taxon>Spiralia</taxon>
        <taxon>Lophotrochozoa</taxon>
        <taxon>Mollusca</taxon>
        <taxon>Bivalvia</taxon>
        <taxon>Autobranchia</taxon>
        <taxon>Pteriomorphia</taxon>
        <taxon>Ostreida</taxon>
        <taxon>Ostreoidea</taxon>
        <taxon>Ostreidae</taxon>
        <taxon>Crassostrea</taxon>
    </lineage>
</organism>
<keyword evidence="4" id="KW-0812">Transmembrane</keyword>
<keyword evidence="1" id="KW-1015">Disulfide bond</keyword>
<keyword evidence="6" id="KW-1185">Reference proteome</keyword>
<dbReference type="RefSeq" id="XP_022326208.1">
    <property type="nucleotide sequence ID" value="XM_022470500.1"/>
</dbReference>
<name>A0A8B8DE05_CRAVI</name>
<accession>A0A8B8DE05</accession>
<evidence type="ECO:0000256" key="3">
    <source>
        <dbReference type="SAM" id="MobiDB-lite"/>
    </source>
</evidence>
<protein>
    <submittedName>
        <fullName evidence="7">CUB and sushi domain-containing protein 3-like</fullName>
    </submittedName>
</protein>
<reference evidence="7" key="1">
    <citation type="submission" date="2025-08" db="UniProtKB">
        <authorList>
            <consortium name="RefSeq"/>
        </authorList>
    </citation>
    <scope>IDENTIFICATION</scope>
    <source>
        <tissue evidence="7">Whole sample</tissue>
    </source>
</reference>
<dbReference type="Proteomes" id="UP000694844">
    <property type="component" value="Chromosome 3"/>
</dbReference>
<feature type="compositionally biased region" description="Basic and acidic residues" evidence="3">
    <location>
        <begin position="350"/>
        <end position="360"/>
    </location>
</feature>
<evidence type="ECO:0000256" key="4">
    <source>
        <dbReference type="SAM" id="Phobius"/>
    </source>
</evidence>
<feature type="region of interest" description="Disordered" evidence="3">
    <location>
        <begin position="340"/>
        <end position="360"/>
    </location>
</feature>
<feature type="domain" description="CUB" evidence="5">
    <location>
        <begin position="30"/>
        <end position="151"/>
    </location>
</feature>
<evidence type="ECO:0000256" key="1">
    <source>
        <dbReference type="ARBA" id="ARBA00023157"/>
    </source>
</evidence>
<dbReference type="PANTHER" id="PTHR24255:SF31">
    <property type="entry name" value="CUBILIN-LIKE PROTEIN"/>
    <property type="match status" value="1"/>
</dbReference>
<dbReference type="Pfam" id="PF00431">
    <property type="entry name" value="CUB"/>
    <property type="match status" value="1"/>
</dbReference>
<sequence length="360" mass="40067">MYEVSKRDFLGIEFCFSFYLAFLIVHGLSAEGHTNKTILYPNGTGVITSPGYPQNYPDNANYIWIIITGSQDATVIFSILDFKIPKPFFHPCDDYLKIEETDPCCFTLLKRCDRGESKPFSLEATGNKITISFVSDHKYNAAGFNLTWKVNLPETITTSTTSKSSPTPSTTKLTTATPSPSPPTTTATFTTTTPSPSPPTTTETFTTTTPSPSPPTTRATILTTKTTKASMTSHNVVSTRKVQQLIATYLVTQQLDITAPPAQRSEWINLDNITILVVGICAMQLIFAFIATINYVVKNRRSKLRLRQQENENVGRYDVLPEQRGEFQVAMETYMPLNHRRKSSLNGDEGTEHNYTEIVG</sequence>
<keyword evidence="4" id="KW-0472">Membrane</keyword>
<dbReference type="SUPFAM" id="SSF49854">
    <property type="entry name" value="Spermadhesin, CUB domain"/>
    <property type="match status" value="1"/>
</dbReference>
<evidence type="ECO:0000256" key="2">
    <source>
        <dbReference type="PROSITE-ProRule" id="PRU00059"/>
    </source>
</evidence>
<proteinExistence type="predicted"/>
<comment type="caution">
    <text evidence="2">Lacks conserved residue(s) required for the propagation of feature annotation.</text>
</comment>
<feature type="transmembrane region" description="Helical" evidence="4">
    <location>
        <begin position="273"/>
        <end position="297"/>
    </location>
</feature>
<keyword evidence="4" id="KW-1133">Transmembrane helix</keyword>
<evidence type="ECO:0000313" key="7">
    <source>
        <dbReference type="RefSeq" id="XP_022326208.1"/>
    </source>
</evidence>
<dbReference type="InterPro" id="IPR035914">
    <property type="entry name" value="Sperma_CUB_dom_sf"/>
</dbReference>
<dbReference type="InterPro" id="IPR000859">
    <property type="entry name" value="CUB_dom"/>
</dbReference>
<dbReference type="OrthoDB" id="6162214at2759"/>
<dbReference type="GeneID" id="111126096"/>
<dbReference type="KEGG" id="cvn:111126096"/>
<feature type="region of interest" description="Disordered" evidence="3">
    <location>
        <begin position="157"/>
        <end position="218"/>
    </location>
</feature>
<dbReference type="PROSITE" id="PS01180">
    <property type="entry name" value="CUB"/>
    <property type="match status" value="1"/>
</dbReference>
<dbReference type="SMART" id="SM00042">
    <property type="entry name" value="CUB"/>
    <property type="match status" value="1"/>
</dbReference>
<evidence type="ECO:0000313" key="6">
    <source>
        <dbReference type="Proteomes" id="UP000694844"/>
    </source>
</evidence>
<dbReference type="AlphaFoldDB" id="A0A8B8DE05"/>
<dbReference type="PANTHER" id="PTHR24255">
    <property type="entry name" value="COMPLEMENT COMPONENT 1, S SUBCOMPONENT-RELATED"/>
    <property type="match status" value="1"/>
</dbReference>
<dbReference type="CDD" id="cd00041">
    <property type="entry name" value="CUB"/>
    <property type="match status" value="1"/>
</dbReference>
<dbReference type="PRINTS" id="PR01217">
    <property type="entry name" value="PRICHEXTENSN"/>
</dbReference>
<dbReference type="GO" id="GO:0004252">
    <property type="term" value="F:serine-type endopeptidase activity"/>
    <property type="evidence" value="ECO:0007669"/>
    <property type="project" value="TreeGrafter"/>
</dbReference>
<gene>
    <name evidence="7" type="primary">LOC111126096</name>
</gene>
<dbReference type="Gene3D" id="2.60.120.290">
    <property type="entry name" value="Spermadhesin, CUB domain"/>
    <property type="match status" value="1"/>
</dbReference>
<evidence type="ECO:0000259" key="5">
    <source>
        <dbReference type="PROSITE" id="PS01180"/>
    </source>
</evidence>
<dbReference type="GO" id="GO:0005615">
    <property type="term" value="C:extracellular space"/>
    <property type="evidence" value="ECO:0007669"/>
    <property type="project" value="TreeGrafter"/>
</dbReference>